<dbReference type="Proteomes" id="UP000245698">
    <property type="component" value="Unassembled WGS sequence"/>
</dbReference>
<organism evidence="1 2">
    <name type="scientific">Mesorhizobium delmotii</name>
    <dbReference type="NCBI Taxonomy" id="1631247"/>
    <lineage>
        <taxon>Bacteria</taxon>
        <taxon>Pseudomonadati</taxon>
        <taxon>Pseudomonadota</taxon>
        <taxon>Alphaproteobacteria</taxon>
        <taxon>Hyphomicrobiales</taxon>
        <taxon>Phyllobacteriaceae</taxon>
        <taxon>Mesorhizobium</taxon>
    </lineage>
</organism>
<dbReference type="EMBL" id="FUIG01000032">
    <property type="protein sequence ID" value="SJM32228.1"/>
    <property type="molecule type" value="Genomic_DNA"/>
</dbReference>
<proteinExistence type="predicted"/>
<name>A0A2P9AM58_9HYPH</name>
<evidence type="ECO:0000313" key="2">
    <source>
        <dbReference type="Proteomes" id="UP000245698"/>
    </source>
</evidence>
<evidence type="ECO:0000313" key="1">
    <source>
        <dbReference type="EMBL" id="SJM32228.1"/>
    </source>
</evidence>
<dbReference type="AlphaFoldDB" id="A0A2P9AM58"/>
<protein>
    <submittedName>
        <fullName evidence="1">Uncharacterized protein</fullName>
    </submittedName>
</protein>
<sequence length="165" mass="18333">MPAMPRYRPNSAAQQDDAMGQLRTHALQQKLRVIDAFPVGQSDSRPDHGGPISLRTGADAHTGDVDLVIRVAQGAAPCPVRLHLMPLKRLPIPLPEIGGRFIGFLKKTQEELVRVGRPTNRVARQDELPKALVVEGLRRAQRRVAKARGLAWFRFLQTTLGRPIF</sequence>
<accession>A0A2P9AM58</accession>
<reference evidence="2" key="1">
    <citation type="submission" date="2016-12" db="EMBL/GenBank/DDBJ databases">
        <authorList>
            <person name="Brunel B."/>
        </authorList>
    </citation>
    <scope>NUCLEOTIDE SEQUENCE [LARGE SCALE GENOMIC DNA]</scope>
</reference>
<gene>
    <name evidence="1" type="ORF">BQ8482_250113</name>
</gene>
<keyword evidence="2" id="KW-1185">Reference proteome</keyword>